<protein>
    <submittedName>
        <fullName evidence="1">Uncharacterized protein</fullName>
    </submittedName>
</protein>
<organism evidence="1 2">
    <name type="scientific">Entomophthora muscae</name>
    <dbReference type="NCBI Taxonomy" id="34485"/>
    <lineage>
        <taxon>Eukaryota</taxon>
        <taxon>Fungi</taxon>
        <taxon>Fungi incertae sedis</taxon>
        <taxon>Zoopagomycota</taxon>
        <taxon>Entomophthoromycotina</taxon>
        <taxon>Entomophthoromycetes</taxon>
        <taxon>Entomophthorales</taxon>
        <taxon>Entomophthoraceae</taxon>
        <taxon>Entomophthora</taxon>
    </lineage>
</organism>
<evidence type="ECO:0000313" key="1">
    <source>
        <dbReference type="EMBL" id="KAJ9067795.1"/>
    </source>
</evidence>
<keyword evidence="2" id="KW-1185">Reference proteome</keyword>
<evidence type="ECO:0000313" key="2">
    <source>
        <dbReference type="Proteomes" id="UP001165960"/>
    </source>
</evidence>
<dbReference type="EMBL" id="QTSX02003865">
    <property type="protein sequence ID" value="KAJ9067795.1"/>
    <property type="molecule type" value="Genomic_DNA"/>
</dbReference>
<accession>A0ACC2SZJ3</accession>
<proteinExistence type="predicted"/>
<gene>
    <name evidence="1" type="ORF">DSO57_1035486</name>
</gene>
<reference evidence="1" key="1">
    <citation type="submission" date="2022-04" db="EMBL/GenBank/DDBJ databases">
        <title>Genome of the entomopathogenic fungus Entomophthora muscae.</title>
        <authorList>
            <person name="Elya C."/>
            <person name="Lovett B.R."/>
            <person name="Lee E."/>
            <person name="Macias A.M."/>
            <person name="Hajek A.E."/>
            <person name="De Bivort B.L."/>
            <person name="Kasson M.T."/>
            <person name="De Fine Licht H.H."/>
            <person name="Stajich J.E."/>
        </authorList>
    </citation>
    <scope>NUCLEOTIDE SEQUENCE</scope>
    <source>
        <strain evidence="1">Berkeley</strain>
    </source>
</reference>
<name>A0ACC2SZJ3_9FUNG</name>
<comment type="caution">
    <text evidence="1">The sequence shown here is derived from an EMBL/GenBank/DDBJ whole genome shotgun (WGS) entry which is preliminary data.</text>
</comment>
<sequence>MDQTQYIKHESKETRVPSEEGAFETYINADFVEENANTGELDLANTDMLCYLMDSDLGSINQLMEPLMDPSNVFYYDSNLVSNYESYMCQTSTPSSDALLPQPKRKAGRRKAAKSSTPFGSELNDLASRPDLILSPEEMEMVAKASPKERRQIRNKISARNFRLRRKEYVTSLEVKASKYDEDLGNLRVALDRAEHDKAHLRSCVDDLVHKFKLLTTQVPELRKFKDLDPLHEIATSTEGQLISVVPQLASPPSQANHTPCRVSFDPSEQETHETNNHFPTSRPRTFMVKA</sequence>
<dbReference type="Proteomes" id="UP001165960">
    <property type="component" value="Unassembled WGS sequence"/>
</dbReference>